<dbReference type="SUPFAM" id="SSF51445">
    <property type="entry name" value="(Trans)glycosidases"/>
    <property type="match status" value="1"/>
</dbReference>
<feature type="transmembrane region" description="Helical" evidence="5">
    <location>
        <begin position="745"/>
        <end position="767"/>
    </location>
</feature>
<evidence type="ECO:0000256" key="4">
    <source>
        <dbReference type="SAM" id="Coils"/>
    </source>
</evidence>
<dbReference type="InterPro" id="IPR017853">
    <property type="entry name" value="GH"/>
</dbReference>
<sequence>MNLIPRFSAESYARTNLYRVLLWTLVCSAFLANLNPAFAQEPRQIPPSEIVLSDSINWGDSSRHGFINKIIQPFRFRENQIQKERQRMVLLIRRLTEEGDLNIDTATVSAIVNDLINLTNEQEDAQKTSARLEEEIHQALVELDLKAPLDLVDSVKVQLGNVLQGLMDETKEANLAQRKAMMAKLSALRQIQFSCGSPELPTYETTVGDSLLVRYQNCLKAETRIFGWHLAEMGNKYQNYNFNYLSDLILHGYELGGNGLENNPDVLQKMLEGGILKRLEHSGKHASLSVYSYSAPLTSSFLNQKNSQDRFLRRIKELVESHGLQGISIYFETIRPKDSAAFTQFIAKLRSELTVMRPNLLLTVGIPAISNTENLSIASALDFPSLNALVDYYMVMTQNLNITATRIPFSRSPLYPDQANPRGSIEGTFSQYSNGKVPINKLVMTVSYQGISWPMPDFIPGSRATGLGTSINFNSIQQTILPSVGQYDGAVLGYDPEQAAAYLNYGEIGNLKQLWFEDARSLSEKYNWALENQVGGVGIWGLGFDEGYTELWDAIGANLIYIDSMVLDTTKVLSKKEGTKLGFWNYVKIYFNDVQWAGVNDIYLGDPNNSDYCYFDPYPSREAIQELKAQYEIDDFWLHPKRFKKYDNTEFNALDSYQQCISLLGRWDRYAELNGKAAIILFVLLFVAGVTIFLGVKTHGDEWVWRVILTHISIGMGLLSLISVFFYAFFSTHIGFLGAGSNEVTMAMVLLIFTVGILSGVIINYLIMSRKYSNKDLP</sequence>
<feature type="coiled-coil region" evidence="4">
    <location>
        <begin position="115"/>
        <end position="142"/>
    </location>
</feature>
<dbReference type="AlphaFoldDB" id="A0A2T0WVL3"/>
<dbReference type="Gene3D" id="3.20.20.80">
    <property type="entry name" value="Glycosidases"/>
    <property type="match status" value="1"/>
</dbReference>
<gene>
    <name evidence="7" type="ORF">CLW00_101372</name>
</gene>
<dbReference type="OrthoDB" id="1185215at2"/>
<keyword evidence="5" id="KW-0812">Transmembrane</keyword>
<protein>
    <recommendedName>
        <fullName evidence="2">chitinase</fullName>
        <ecNumber evidence="2">3.2.1.14</ecNumber>
    </recommendedName>
</protein>
<keyword evidence="4" id="KW-0175">Coiled coil</keyword>
<keyword evidence="5" id="KW-0472">Membrane</keyword>
<dbReference type="InterPro" id="IPR050314">
    <property type="entry name" value="Glycosyl_Hydrlase_18"/>
</dbReference>
<comment type="catalytic activity">
    <reaction evidence="1">
        <text>Random endo-hydrolysis of N-acetyl-beta-D-glucosaminide (1-&gt;4)-beta-linkages in chitin and chitodextrins.</text>
        <dbReference type="EC" id="3.2.1.14"/>
    </reaction>
</comment>
<proteinExistence type="predicted"/>
<dbReference type="InterPro" id="IPR029070">
    <property type="entry name" value="Chitinase_insertion_sf"/>
</dbReference>
<dbReference type="InterPro" id="IPR001223">
    <property type="entry name" value="Glyco_hydro18_cat"/>
</dbReference>
<dbReference type="PANTHER" id="PTHR11177">
    <property type="entry name" value="CHITINASE"/>
    <property type="match status" value="1"/>
</dbReference>
<dbReference type="Gene3D" id="3.10.50.10">
    <property type="match status" value="1"/>
</dbReference>
<dbReference type="GO" id="GO:0008843">
    <property type="term" value="F:endochitinase activity"/>
    <property type="evidence" value="ECO:0007669"/>
    <property type="project" value="UniProtKB-EC"/>
</dbReference>
<dbReference type="SMART" id="SM00636">
    <property type="entry name" value="Glyco_18"/>
    <property type="match status" value="1"/>
</dbReference>
<dbReference type="Proteomes" id="UP000238157">
    <property type="component" value="Unassembled WGS sequence"/>
</dbReference>
<evidence type="ECO:0000256" key="1">
    <source>
        <dbReference type="ARBA" id="ARBA00000822"/>
    </source>
</evidence>
<evidence type="ECO:0000259" key="6">
    <source>
        <dbReference type="PROSITE" id="PS51910"/>
    </source>
</evidence>
<keyword evidence="3" id="KW-0624">Polysaccharide degradation</keyword>
<dbReference type="PANTHER" id="PTHR11177:SF317">
    <property type="entry name" value="CHITINASE 12-RELATED"/>
    <property type="match status" value="1"/>
</dbReference>
<evidence type="ECO:0000256" key="3">
    <source>
        <dbReference type="ARBA" id="ARBA00023024"/>
    </source>
</evidence>
<organism evidence="7 8">
    <name type="scientific">Mongoliibacter ruber</name>
    <dbReference type="NCBI Taxonomy" id="1750599"/>
    <lineage>
        <taxon>Bacteria</taxon>
        <taxon>Pseudomonadati</taxon>
        <taxon>Bacteroidota</taxon>
        <taxon>Cytophagia</taxon>
        <taxon>Cytophagales</taxon>
        <taxon>Cyclobacteriaceae</taxon>
        <taxon>Mongoliibacter</taxon>
    </lineage>
</organism>
<dbReference type="InterPro" id="IPR011583">
    <property type="entry name" value="Chitinase_II/V-like_cat"/>
</dbReference>
<dbReference type="GO" id="GO:0008061">
    <property type="term" value="F:chitin binding"/>
    <property type="evidence" value="ECO:0007669"/>
    <property type="project" value="InterPro"/>
</dbReference>
<feature type="domain" description="GH18" evidence="6">
    <location>
        <begin position="223"/>
        <end position="562"/>
    </location>
</feature>
<evidence type="ECO:0000256" key="5">
    <source>
        <dbReference type="SAM" id="Phobius"/>
    </source>
</evidence>
<evidence type="ECO:0000313" key="7">
    <source>
        <dbReference type="EMBL" id="PRY90707.1"/>
    </source>
</evidence>
<dbReference type="PROSITE" id="PS51910">
    <property type="entry name" value="GH18_2"/>
    <property type="match status" value="1"/>
</dbReference>
<keyword evidence="3" id="KW-0146">Chitin degradation</keyword>
<keyword evidence="7" id="KW-0378">Hydrolase</keyword>
<keyword evidence="5" id="KW-1133">Transmembrane helix</keyword>
<feature type="transmembrane region" description="Helical" evidence="5">
    <location>
        <begin position="677"/>
        <end position="696"/>
    </location>
</feature>
<evidence type="ECO:0000313" key="8">
    <source>
        <dbReference type="Proteomes" id="UP000238157"/>
    </source>
</evidence>
<name>A0A2T0WVL3_9BACT</name>
<keyword evidence="3" id="KW-0119">Carbohydrate metabolism</keyword>
<feature type="transmembrane region" description="Helical" evidence="5">
    <location>
        <begin position="708"/>
        <end position="730"/>
    </location>
</feature>
<evidence type="ECO:0000256" key="2">
    <source>
        <dbReference type="ARBA" id="ARBA00012729"/>
    </source>
</evidence>
<dbReference type="GO" id="GO:0006032">
    <property type="term" value="P:chitin catabolic process"/>
    <property type="evidence" value="ECO:0007669"/>
    <property type="project" value="UniProtKB-KW"/>
</dbReference>
<dbReference type="EC" id="3.2.1.14" evidence="2"/>
<dbReference type="GO" id="GO:0005975">
    <property type="term" value="P:carbohydrate metabolic process"/>
    <property type="evidence" value="ECO:0007669"/>
    <property type="project" value="InterPro"/>
</dbReference>
<accession>A0A2T0WVL3</accession>
<reference evidence="7 8" key="1">
    <citation type="submission" date="2018-03" db="EMBL/GenBank/DDBJ databases">
        <title>Genomic Encyclopedia of Archaeal and Bacterial Type Strains, Phase II (KMG-II): from individual species to whole genera.</title>
        <authorList>
            <person name="Goeker M."/>
        </authorList>
    </citation>
    <scope>NUCLEOTIDE SEQUENCE [LARGE SCALE GENOMIC DNA]</scope>
    <source>
        <strain evidence="7 8">DSM 27929</strain>
    </source>
</reference>
<dbReference type="Pfam" id="PF00704">
    <property type="entry name" value="Glyco_hydro_18"/>
    <property type="match status" value="1"/>
</dbReference>
<keyword evidence="8" id="KW-1185">Reference proteome</keyword>
<dbReference type="RefSeq" id="WP_106131932.1">
    <property type="nucleotide sequence ID" value="NZ_PVTR01000001.1"/>
</dbReference>
<dbReference type="EMBL" id="PVTR01000001">
    <property type="protein sequence ID" value="PRY90707.1"/>
    <property type="molecule type" value="Genomic_DNA"/>
</dbReference>
<comment type="caution">
    <text evidence="7">The sequence shown here is derived from an EMBL/GenBank/DDBJ whole genome shotgun (WGS) entry which is preliminary data.</text>
</comment>